<proteinExistence type="predicted"/>
<gene>
    <name evidence="2" type="ORF">SAMN02787118_11261</name>
</gene>
<dbReference type="Proteomes" id="UP000181942">
    <property type="component" value="Unassembled WGS sequence"/>
</dbReference>
<organism evidence="2 3">
    <name type="scientific">Streptomyces mirabilis</name>
    <dbReference type="NCBI Taxonomy" id="68239"/>
    <lineage>
        <taxon>Bacteria</taxon>
        <taxon>Bacillati</taxon>
        <taxon>Actinomycetota</taxon>
        <taxon>Actinomycetes</taxon>
        <taxon>Kitasatosporales</taxon>
        <taxon>Streptomycetaceae</taxon>
        <taxon>Streptomyces</taxon>
    </lineage>
</organism>
<accession>A0A1I2LRJ1</accession>
<evidence type="ECO:0008006" key="4">
    <source>
        <dbReference type="Google" id="ProtNLM"/>
    </source>
</evidence>
<feature type="region of interest" description="Disordered" evidence="1">
    <location>
        <begin position="135"/>
        <end position="202"/>
    </location>
</feature>
<feature type="compositionally biased region" description="Basic and acidic residues" evidence="1">
    <location>
        <begin position="235"/>
        <end position="250"/>
    </location>
</feature>
<evidence type="ECO:0000313" key="3">
    <source>
        <dbReference type="Proteomes" id="UP000181942"/>
    </source>
</evidence>
<evidence type="ECO:0000256" key="1">
    <source>
        <dbReference type="SAM" id="MobiDB-lite"/>
    </source>
</evidence>
<sequence length="256" mass="27764">MEQPNGVLLAANARTLPSSCHRSARSRRSAARLGWARRKPDSLFADRCYGHDVDRDQLCERGIVPAIARRGTWHGGGRLAPTGGRSGGPTVDPHHDRQLRRSEVGAPHVHHQALQPVAGLSCRRRQVWWSAAERGGVPDPVPAGHRHGRHRMGVSPPASPTDRPRQALLPQLECHGPPECGGRGSSTRTEGHDQARIGAGSLPVMRYRTAQARGLRYAFQDRQPVQPRTGSASTAHDRGPGTETGAERRPTPSTTC</sequence>
<dbReference type="EMBL" id="FONR01000012">
    <property type="protein sequence ID" value="SFF79997.1"/>
    <property type="molecule type" value="Genomic_DNA"/>
</dbReference>
<protein>
    <recommendedName>
        <fullName evidence="4">Transposase DDE domain-containing protein</fullName>
    </recommendedName>
</protein>
<reference evidence="2 3" key="1">
    <citation type="submission" date="2016-10" db="EMBL/GenBank/DDBJ databases">
        <authorList>
            <person name="de Groot N.N."/>
        </authorList>
    </citation>
    <scope>NUCLEOTIDE SEQUENCE [LARGE SCALE GENOMIC DNA]</scope>
    <source>
        <strain evidence="2 3">OK461</strain>
    </source>
</reference>
<name>A0A1I2LRJ1_9ACTN</name>
<dbReference type="AlphaFoldDB" id="A0A1I2LRJ1"/>
<evidence type="ECO:0000313" key="2">
    <source>
        <dbReference type="EMBL" id="SFF79997.1"/>
    </source>
</evidence>
<feature type="region of interest" description="Disordered" evidence="1">
    <location>
        <begin position="215"/>
        <end position="256"/>
    </location>
</feature>
<feature type="region of interest" description="Disordered" evidence="1">
    <location>
        <begin position="74"/>
        <end position="96"/>
    </location>
</feature>